<evidence type="ECO:0000313" key="3">
    <source>
        <dbReference type="Proteomes" id="UP000199749"/>
    </source>
</evidence>
<dbReference type="AlphaFoldDB" id="A0AAC9UP51"/>
<evidence type="ECO:0000256" key="1">
    <source>
        <dbReference type="SAM" id="SignalP"/>
    </source>
</evidence>
<dbReference type="InterPro" id="IPR056573">
    <property type="entry name" value="Lectin_L-type_dom"/>
</dbReference>
<protein>
    <recommendedName>
        <fullName evidence="4">WxL domain-containing protein</fullName>
    </recommendedName>
</protein>
<accession>A0AAC9UP51</accession>
<gene>
    <name evidence="2" type="ORF">CG419_08045</name>
</gene>
<proteinExistence type="predicted"/>
<sequence length="666" mass="72983">MDRRKLALGATMLTMLLAFICINSGRTQAAIPAHIPIDGIFKPSIGVDSSVQAGGIVQVTPDSQNKKGAIWSEDQYKIDLTHNFTSLMYVNLGDKKAQSGDGMAFVMMNDPDKVKNWQQVTGGALGVWRNPFSWVKDNSAIAKSFAVEFDTYHNGNDFDGLLPNDGPDRGHVAYNFPGQDSAYQRLPSRLYALNHLQLQKPQNGDYLSNGTWHPFRVKWDSLKKQLTYQFDDYAPVTVAIDPATVFGTNQVYWGFTGSTGDYSELNQVVFSEIPGLNSIDSPVTMTDLEKTTPTVSLTNNQATQASQLYVGRTVHYSITPTNLPTNTEDIDQLVANIQLGLTTYKPGTLKVDGVSQPDSHWTTGKQLQQAVGSLTQHKMTARIEFDATVDQIDVSKAQTASATDQFTYNAKSLMDKQFKMPYTVTNDFTQIVINNNPQHRITAYELGKMKAMQNAQDVVRELVRIGNIRAQRYSDKKPISTDQITTKTDALAAIKNLTLGKSLIISFIANEPGMSAASSVGIFIVDSDTGSLTLADVSPAATFNPIRIGTRTTMHDGLWHLAVKDTRAMGSSWQLALALTRPFTSTDGKHQLLANLEYLKPDGSGPIAITDKATPIATGDNRSDPTTTITNQWTDKTGLALTNISNGNYPGDYTGELTWTLSDVPH</sequence>
<dbReference type="RefSeq" id="WP_089556994.1">
    <property type="nucleotide sequence ID" value="NZ_CP022474.1"/>
</dbReference>
<dbReference type="Gene3D" id="2.60.120.200">
    <property type="match status" value="1"/>
</dbReference>
<name>A0AAC9UP51_LATCU</name>
<dbReference type="Pfam" id="PF18483">
    <property type="entry name" value="Lectin_L-type_dom"/>
    <property type="match status" value="1"/>
</dbReference>
<dbReference type="InterPro" id="IPR050258">
    <property type="entry name" value="Leguminous_Lectin"/>
</dbReference>
<organism evidence="2 3">
    <name type="scientific">Latilactobacillus curvatus</name>
    <name type="common">Lactobacillus curvatus</name>
    <dbReference type="NCBI Taxonomy" id="28038"/>
    <lineage>
        <taxon>Bacteria</taxon>
        <taxon>Bacillati</taxon>
        <taxon>Bacillota</taxon>
        <taxon>Bacilli</taxon>
        <taxon>Lactobacillales</taxon>
        <taxon>Lactobacillaceae</taxon>
        <taxon>Latilactobacillus</taxon>
    </lineage>
</organism>
<evidence type="ECO:0000313" key="2">
    <source>
        <dbReference type="EMBL" id="ASN60598.1"/>
    </source>
</evidence>
<dbReference type="InterPro" id="IPR013320">
    <property type="entry name" value="ConA-like_dom_sf"/>
</dbReference>
<dbReference type="EMBL" id="CP022474">
    <property type="protein sequence ID" value="ASN60598.1"/>
    <property type="molecule type" value="Genomic_DNA"/>
</dbReference>
<keyword evidence="1" id="KW-0732">Signal</keyword>
<dbReference type="CDD" id="cd01951">
    <property type="entry name" value="lectin_L-type"/>
    <property type="match status" value="1"/>
</dbReference>
<dbReference type="PANTHER" id="PTHR32401:SF48">
    <property type="entry name" value="LEGUME LECTIN DOMAIN-CONTAINING PROTEIN"/>
    <property type="match status" value="1"/>
</dbReference>
<reference evidence="2 3" key="1">
    <citation type="submission" date="2017-07" db="EMBL/GenBank/DDBJ databases">
        <title>Lactobacillus curvatus MRS6 whole genome.</title>
        <authorList>
            <person name="Jans C."/>
            <person name="Lagler S."/>
            <person name="Lacroix C."/>
            <person name="Meile L."/>
            <person name="Stevens M.J.A."/>
        </authorList>
    </citation>
    <scope>NUCLEOTIDE SEQUENCE [LARGE SCALE GENOMIC DNA]</scope>
    <source>
        <strain evidence="2 3">MRS6</strain>
    </source>
</reference>
<dbReference type="Proteomes" id="UP000199749">
    <property type="component" value="Chromosome"/>
</dbReference>
<dbReference type="PANTHER" id="PTHR32401">
    <property type="entry name" value="CONCANAVALIN A-LIKE LECTIN FAMILY PROTEIN"/>
    <property type="match status" value="1"/>
</dbReference>
<feature type="chain" id="PRO_5041906203" description="WxL domain-containing protein" evidence="1">
    <location>
        <begin position="30"/>
        <end position="666"/>
    </location>
</feature>
<evidence type="ECO:0008006" key="4">
    <source>
        <dbReference type="Google" id="ProtNLM"/>
    </source>
</evidence>
<dbReference type="SUPFAM" id="SSF49899">
    <property type="entry name" value="Concanavalin A-like lectins/glucanases"/>
    <property type="match status" value="1"/>
</dbReference>
<feature type="signal peptide" evidence="1">
    <location>
        <begin position="1"/>
        <end position="29"/>
    </location>
</feature>